<dbReference type="InterPro" id="IPR036526">
    <property type="entry name" value="C-N_Hydrolase_sf"/>
</dbReference>
<dbReference type="Proteomes" id="UP000297564">
    <property type="component" value="Unassembled WGS sequence"/>
</dbReference>
<keyword evidence="4" id="KW-1185">Reference proteome</keyword>
<gene>
    <name evidence="3" type="ORF">EZ242_14065</name>
</gene>
<dbReference type="GO" id="GO:0050126">
    <property type="term" value="F:N-carbamoylputrescine amidase activity"/>
    <property type="evidence" value="ECO:0007669"/>
    <property type="project" value="TreeGrafter"/>
</dbReference>
<name>A0A4Z0BL59_9BURK</name>
<dbReference type="PANTHER" id="PTHR43674">
    <property type="entry name" value="NITRILASE C965.09-RELATED"/>
    <property type="match status" value="1"/>
</dbReference>
<protein>
    <submittedName>
        <fullName evidence="3">Carbon-nitrogen hydrolase family protein</fullName>
    </submittedName>
</protein>
<organism evidence="3 4">
    <name type="scientific">Ramlibacter rhizophilus</name>
    <dbReference type="NCBI Taxonomy" id="1781167"/>
    <lineage>
        <taxon>Bacteria</taxon>
        <taxon>Pseudomonadati</taxon>
        <taxon>Pseudomonadota</taxon>
        <taxon>Betaproteobacteria</taxon>
        <taxon>Burkholderiales</taxon>
        <taxon>Comamonadaceae</taxon>
        <taxon>Ramlibacter</taxon>
    </lineage>
</organism>
<dbReference type="RefSeq" id="WP_135285799.1">
    <property type="nucleotide sequence ID" value="NZ_SMLL01000005.1"/>
</dbReference>
<evidence type="ECO:0000313" key="3">
    <source>
        <dbReference type="EMBL" id="TFY98648.1"/>
    </source>
</evidence>
<proteinExistence type="predicted"/>
<sequence>MPGSIIVAAAQTGSVEDGDLKTIADAAHAMLDEAARLGVRLLTFPELFLTPFFANRLEEQFDRWFMDERHEVLQSLRAKARGHGIALVLPFAERAADGWFNSAFVYDETGREVGRYRKTHIPAYFPSAGPGGTGSFEKFYFAPGPSLGTFAVAGTRIGILICNDRLYPEAARALALDGAELIAMPIAFSTYADPAQRASIWEVPLRARAYENGVYVLACNRVGIEGPRHHLGRSMVVDPRGMVVAEAGTHEAQLLAAEIDLDAVSAARKQFPWWRDRRPDLYGALVPSR</sequence>
<dbReference type="AlphaFoldDB" id="A0A4Z0BL59"/>
<dbReference type="GO" id="GO:0033388">
    <property type="term" value="P:putrescine biosynthetic process from arginine"/>
    <property type="evidence" value="ECO:0007669"/>
    <property type="project" value="TreeGrafter"/>
</dbReference>
<dbReference type="InterPro" id="IPR050345">
    <property type="entry name" value="Aliph_Amidase/BUP"/>
</dbReference>
<feature type="domain" description="CN hydrolase" evidence="2">
    <location>
        <begin position="5"/>
        <end position="261"/>
    </location>
</feature>
<dbReference type="OrthoDB" id="9803803at2"/>
<keyword evidence="1 3" id="KW-0378">Hydrolase</keyword>
<accession>A0A4Z0BL59</accession>
<dbReference type="PROSITE" id="PS50263">
    <property type="entry name" value="CN_HYDROLASE"/>
    <property type="match status" value="1"/>
</dbReference>
<dbReference type="CDD" id="cd07197">
    <property type="entry name" value="nitrilase"/>
    <property type="match status" value="1"/>
</dbReference>
<evidence type="ECO:0000259" key="2">
    <source>
        <dbReference type="PROSITE" id="PS50263"/>
    </source>
</evidence>
<dbReference type="EMBL" id="SMLL01000005">
    <property type="protein sequence ID" value="TFY98648.1"/>
    <property type="molecule type" value="Genomic_DNA"/>
</dbReference>
<dbReference type="InterPro" id="IPR003010">
    <property type="entry name" value="C-N_Hydrolase"/>
</dbReference>
<evidence type="ECO:0000313" key="4">
    <source>
        <dbReference type="Proteomes" id="UP000297564"/>
    </source>
</evidence>
<evidence type="ECO:0000256" key="1">
    <source>
        <dbReference type="ARBA" id="ARBA00022801"/>
    </source>
</evidence>
<dbReference type="Gene3D" id="3.60.110.10">
    <property type="entry name" value="Carbon-nitrogen hydrolase"/>
    <property type="match status" value="1"/>
</dbReference>
<reference evidence="3 4" key="1">
    <citation type="submission" date="2019-03" db="EMBL/GenBank/DDBJ databases">
        <title>Ramlibacter rhizophilus CCTCC AB2015357, whole genome shotgun sequence.</title>
        <authorList>
            <person name="Zhang X."/>
            <person name="Feng G."/>
            <person name="Zhu H."/>
        </authorList>
    </citation>
    <scope>NUCLEOTIDE SEQUENCE [LARGE SCALE GENOMIC DNA]</scope>
    <source>
        <strain evidence="3 4">CCTCC AB2015357</strain>
    </source>
</reference>
<dbReference type="PANTHER" id="PTHR43674:SF2">
    <property type="entry name" value="BETA-UREIDOPROPIONASE"/>
    <property type="match status" value="1"/>
</dbReference>
<dbReference type="Pfam" id="PF00795">
    <property type="entry name" value="CN_hydrolase"/>
    <property type="match status" value="1"/>
</dbReference>
<comment type="caution">
    <text evidence="3">The sequence shown here is derived from an EMBL/GenBank/DDBJ whole genome shotgun (WGS) entry which is preliminary data.</text>
</comment>
<dbReference type="SUPFAM" id="SSF56317">
    <property type="entry name" value="Carbon-nitrogen hydrolase"/>
    <property type="match status" value="1"/>
</dbReference>